<dbReference type="GO" id="GO:0005886">
    <property type="term" value="C:plasma membrane"/>
    <property type="evidence" value="ECO:0007669"/>
    <property type="project" value="UniProtKB-SubCell"/>
</dbReference>
<feature type="region of interest" description="Disordered" evidence="11">
    <location>
        <begin position="1"/>
        <end position="64"/>
    </location>
</feature>
<dbReference type="Pfam" id="PF03748">
    <property type="entry name" value="FliL"/>
    <property type="match status" value="1"/>
</dbReference>
<keyword evidence="5 10" id="KW-0145">Chemotaxis</keyword>
<reference evidence="12 13" key="1">
    <citation type="submission" date="2020-03" db="EMBL/GenBank/DDBJ databases">
        <title>Genomic Encyclopedia of Type Strains, Phase IV (KMG-IV): sequencing the most valuable type-strain genomes for metagenomic binning, comparative biology and taxonomic classification.</title>
        <authorList>
            <person name="Goeker M."/>
        </authorList>
    </citation>
    <scope>NUCLEOTIDE SEQUENCE [LARGE SCALE GENOMIC DNA]</scope>
    <source>
        <strain evidence="12 13">DSM 24233</strain>
    </source>
</reference>
<evidence type="ECO:0000313" key="12">
    <source>
        <dbReference type="EMBL" id="NJB67052.1"/>
    </source>
</evidence>
<keyword evidence="12" id="KW-0969">Cilium</keyword>
<feature type="compositionally biased region" description="Acidic residues" evidence="11">
    <location>
        <begin position="1"/>
        <end position="10"/>
    </location>
</feature>
<evidence type="ECO:0000256" key="11">
    <source>
        <dbReference type="SAM" id="MobiDB-lite"/>
    </source>
</evidence>
<evidence type="ECO:0000256" key="7">
    <source>
        <dbReference type="ARBA" id="ARBA00022779"/>
    </source>
</evidence>
<feature type="compositionally biased region" description="Acidic residues" evidence="11">
    <location>
        <begin position="38"/>
        <end position="56"/>
    </location>
</feature>
<protein>
    <recommendedName>
        <fullName evidence="10">Flagellar protein FliL</fullName>
    </recommendedName>
</protein>
<keyword evidence="12" id="KW-0282">Flagellum</keyword>
<evidence type="ECO:0000313" key="13">
    <source>
        <dbReference type="Proteomes" id="UP000580856"/>
    </source>
</evidence>
<dbReference type="EMBL" id="JAATJA010000001">
    <property type="protein sequence ID" value="NJB67052.1"/>
    <property type="molecule type" value="Genomic_DNA"/>
</dbReference>
<dbReference type="GO" id="GO:0006935">
    <property type="term" value="P:chemotaxis"/>
    <property type="evidence" value="ECO:0007669"/>
    <property type="project" value="UniProtKB-KW"/>
</dbReference>
<dbReference type="InterPro" id="IPR005503">
    <property type="entry name" value="FliL"/>
</dbReference>
<sequence length="236" mass="26507">MIDELEDLLNGDDAAKAELDTDELNASLPRESQKVELDLEDAPFLDEEEEEEEEPQPEAAAPAPVLEEAGEKGPVWFKNLRIVIPAAAALLLVVAGLSVWLFMRQPAPPEAEPEATTEEVIPAEEQPMAVPEGEMQEFLVAFEPFWVEQRDTSGNVRFLVCRFSTVTDDEKLSFEVAQKMVILRDAIFYYLKNKDLTYLADTNNAEALKADILSVMNQYLSTGRIETLLIEEYLVK</sequence>
<dbReference type="GO" id="GO:0071978">
    <property type="term" value="P:bacterial-type flagellum-dependent swarming motility"/>
    <property type="evidence" value="ECO:0007669"/>
    <property type="project" value="TreeGrafter"/>
</dbReference>
<evidence type="ECO:0000256" key="2">
    <source>
        <dbReference type="ARBA" id="ARBA00004162"/>
    </source>
</evidence>
<dbReference type="PANTHER" id="PTHR35091:SF2">
    <property type="entry name" value="FLAGELLAR PROTEIN FLIL"/>
    <property type="match status" value="1"/>
</dbReference>
<evidence type="ECO:0000256" key="4">
    <source>
        <dbReference type="ARBA" id="ARBA00022475"/>
    </source>
</evidence>
<keyword evidence="8 10" id="KW-1133">Transmembrane helix</keyword>
<feature type="transmembrane region" description="Helical" evidence="10">
    <location>
        <begin position="82"/>
        <end position="103"/>
    </location>
</feature>
<comment type="function">
    <text evidence="1 10">Controls the rotational direction of flagella during chemotaxis.</text>
</comment>
<evidence type="ECO:0000256" key="8">
    <source>
        <dbReference type="ARBA" id="ARBA00022989"/>
    </source>
</evidence>
<dbReference type="PANTHER" id="PTHR35091">
    <property type="entry name" value="FLAGELLAR PROTEIN FLIL"/>
    <property type="match status" value="1"/>
</dbReference>
<comment type="caution">
    <text evidence="12">The sequence shown here is derived from an EMBL/GenBank/DDBJ whole genome shotgun (WGS) entry which is preliminary data.</text>
</comment>
<dbReference type="GO" id="GO:0009425">
    <property type="term" value="C:bacterial-type flagellum basal body"/>
    <property type="evidence" value="ECO:0007669"/>
    <property type="project" value="InterPro"/>
</dbReference>
<evidence type="ECO:0000256" key="1">
    <source>
        <dbReference type="ARBA" id="ARBA00002254"/>
    </source>
</evidence>
<keyword evidence="7 10" id="KW-0283">Flagellar rotation</keyword>
<comment type="similarity">
    <text evidence="3 10">Belongs to the FliL family.</text>
</comment>
<evidence type="ECO:0000256" key="10">
    <source>
        <dbReference type="RuleBase" id="RU364125"/>
    </source>
</evidence>
<organism evidence="12 13">
    <name type="scientific">Desulfobaculum xiamenense</name>
    <dbReference type="NCBI Taxonomy" id="995050"/>
    <lineage>
        <taxon>Bacteria</taxon>
        <taxon>Pseudomonadati</taxon>
        <taxon>Thermodesulfobacteriota</taxon>
        <taxon>Desulfovibrionia</taxon>
        <taxon>Desulfovibrionales</taxon>
        <taxon>Desulfovibrionaceae</taxon>
        <taxon>Desulfobaculum</taxon>
    </lineage>
</organism>
<gene>
    <name evidence="12" type="ORF">GGQ74_000692</name>
</gene>
<accession>A0A846QKS3</accession>
<keyword evidence="4 10" id="KW-1003">Cell membrane</keyword>
<keyword evidence="6 10" id="KW-0812">Transmembrane</keyword>
<keyword evidence="12" id="KW-0966">Cell projection</keyword>
<evidence type="ECO:0000256" key="3">
    <source>
        <dbReference type="ARBA" id="ARBA00008281"/>
    </source>
</evidence>
<dbReference type="Proteomes" id="UP000580856">
    <property type="component" value="Unassembled WGS sequence"/>
</dbReference>
<keyword evidence="13" id="KW-1185">Reference proteome</keyword>
<proteinExistence type="inferred from homology"/>
<evidence type="ECO:0000256" key="5">
    <source>
        <dbReference type="ARBA" id="ARBA00022500"/>
    </source>
</evidence>
<dbReference type="RefSeq" id="WP_167940140.1">
    <property type="nucleotide sequence ID" value="NZ_JAATJA010000001.1"/>
</dbReference>
<comment type="subcellular location">
    <subcellularLocation>
        <location evidence="2">Cell membrane</location>
        <topology evidence="2">Single-pass membrane protein</topology>
    </subcellularLocation>
</comment>
<dbReference type="AlphaFoldDB" id="A0A846QKS3"/>
<evidence type="ECO:0000256" key="9">
    <source>
        <dbReference type="ARBA" id="ARBA00023136"/>
    </source>
</evidence>
<keyword evidence="9 10" id="KW-0472">Membrane</keyword>
<name>A0A846QKS3_9BACT</name>
<evidence type="ECO:0000256" key="6">
    <source>
        <dbReference type="ARBA" id="ARBA00022692"/>
    </source>
</evidence>